<protein>
    <submittedName>
        <fullName evidence="2">Uncharacterized protein</fullName>
    </submittedName>
</protein>
<evidence type="ECO:0000313" key="3">
    <source>
        <dbReference type="Proteomes" id="UP001341840"/>
    </source>
</evidence>
<sequence length="307" mass="35058">GLVRTGKLRAQKERKQKKNTKKSASSESEWESESETDTEGYVLDESEEDSDSEETRSEELVQRDSRLEPNPAQEERRSKKRHESNDETEGFSGVKIIRLLKQSGDDVIEISSCSDDEQLPDHMEVLHPLVPKVEELQEDQPPPVLEQPSQTVVEPIYPTQEAIDVLSGSEDERQPLIPKTEEYHVYSPSARIITDVLMSMNRDETPSFDLGIDPPLPQRDEALSFDLGIDPHLLTTQDLSDIEELDELVKKAQDQFQTPQTKKSLENQKDLEEKVITWVTVPKGGNEFETIFKLAGDMFLEAMRYQF</sequence>
<evidence type="ECO:0000256" key="1">
    <source>
        <dbReference type="SAM" id="MobiDB-lite"/>
    </source>
</evidence>
<accession>A0ABU6VQ77</accession>
<feature type="compositionally biased region" description="Basic and acidic residues" evidence="1">
    <location>
        <begin position="53"/>
        <end position="77"/>
    </location>
</feature>
<feature type="region of interest" description="Disordered" evidence="1">
    <location>
        <begin position="1"/>
        <end position="94"/>
    </location>
</feature>
<gene>
    <name evidence="2" type="ORF">PIB30_075468</name>
</gene>
<evidence type="ECO:0000313" key="2">
    <source>
        <dbReference type="EMBL" id="MED6175122.1"/>
    </source>
</evidence>
<dbReference type="Proteomes" id="UP001341840">
    <property type="component" value="Unassembled WGS sequence"/>
</dbReference>
<feature type="non-terminal residue" evidence="2">
    <location>
        <position position="1"/>
    </location>
</feature>
<name>A0ABU6VQ77_9FABA</name>
<proteinExistence type="predicted"/>
<feature type="compositionally biased region" description="Acidic residues" evidence="1">
    <location>
        <begin position="28"/>
        <end position="52"/>
    </location>
</feature>
<reference evidence="2 3" key="1">
    <citation type="journal article" date="2023" name="Plants (Basel)">
        <title>Bridging the Gap: Combining Genomics and Transcriptomics Approaches to Understand Stylosanthes scabra, an Orphan Legume from the Brazilian Caatinga.</title>
        <authorList>
            <person name="Ferreira-Neto J.R.C."/>
            <person name="da Silva M.D."/>
            <person name="Binneck E."/>
            <person name="de Melo N.F."/>
            <person name="da Silva R.H."/>
            <person name="de Melo A.L.T.M."/>
            <person name="Pandolfi V."/>
            <person name="Bustamante F.O."/>
            <person name="Brasileiro-Vidal A.C."/>
            <person name="Benko-Iseppon A.M."/>
        </authorList>
    </citation>
    <scope>NUCLEOTIDE SEQUENCE [LARGE SCALE GENOMIC DNA]</scope>
    <source>
        <tissue evidence="2">Leaves</tissue>
    </source>
</reference>
<dbReference type="EMBL" id="JASCZI010151997">
    <property type="protein sequence ID" value="MED6175122.1"/>
    <property type="molecule type" value="Genomic_DNA"/>
</dbReference>
<keyword evidence="3" id="KW-1185">Reference proteome</keyword>
<comment type="caution">
    <text evidence="2">The sequence shown here is derived from an EMBL/GenBank/DDBJ whole genome shotgun (WGS) entry which is preliminary data.</text>
</comment>
<organism evidence="2 3">
    <name type="scientific">Stylosanthes scabra</name>
    <dbReference type="NCBI Taxonomy" id="79078"/>
    <lineage>
        <taxon>Eukaryota</taxon>
        <taxon>Viridiplantae</taxon>
        <taxon>Streptophyta</taxon>
        <taxon>Embryophyta</taxon>
        <taxon>Tracheophyta</taxon>
        <taxon>Spermatophyta</taxon>
        <taxon>Magnoliopsida</taxon>
        <taxon>eudicotyledons</taxon>
        <taxon>Gunneridae</taxon>
        <taxon>Pentapetalae</taxon>
        <taxon>rosids</taxon>
        <taxon>fabids</taxon>
        <taxon>Fabales</taxon>
        <taxon>Fabaceae</taxon>
        <taxon>Papilionoideae</taxon>
        <taxon>50 kb inversion clade</taxon>
        <taxon>dalbergioids sensu lato</taxon>
        <taxon>Dalbergieae</taxon>
        <taxon>Pterocarpus clade</taxon>
        <taxon>Stylosanthes</taxon>
    </lineage>
</organism>
<feature type="compositionally biased region" description="Basic residues" evidence="1">
    <location>
        <begin position="1"/>
        <end position="21"/>
    </location>
</feature>